<keyword evidence="2" id="KW-0805">Transcription regulation</keyword>
<dbReference type="GO" id="GO:0005669">
    <property type="term" value="C:transcription factor TFIID complex"/>
    <property type="evidence" value="ECO:0007669"/>
    <property type="project" value="TreeGrafter"/>
</dbReference>
<feature type="compositionally biased region" description="Polar residues" evidence="6">
    <location>
        <begin position="172"/>
        <end position="188"/>
    </location>
</feature>
<dbReference type="Pfam" id="PF03540">
    <property type="entry name" value="TAF10"/>
    <property type="match status" value="1"/>
</dbReference>
<keyword evidence="4" id="KW-0539">Nucleus</keyword>
<proteinExistence type="inferred from homology"/>
<feature type="compositionally biased region" description="Low complexity" evidence="6">
    <location>
        <begin position="158"/>
        <end position="169"/>
    </location>
</feature>
<evidence type="ECO:0000256" key="4">
    <source>
        <dbReference type="ARBA" id="ARBA00023242"/>
    </source>
</evidence>
<dbReference type="PANTHER" id="PTHR21242:SF0">
    <property type="entry name" value="TRANSCRIPTION INITIATION FACTOR TFIID SUBUNIT 10"/>
    <property type="match status" value="1"/>
</dbReference>
<dbReference type="EMBL" id="GEEE01022885">
    <property type="protein sequence ID" value="JAP40340.1"/>
    <property type="molecule type" value="Transcribed_RNA"/>
</dbReference>
<comment type="subcellular location">
    <subcellularLocation>
        <location evidence="1">Nucleus</location>
    </subcellularLocation>
</comment>
<evidence type="ECO:0000256" key="2">
    <source>
        <dbReference type="ARBA" id="ARBA00023015"/>
    </source>
</evidence>
<dbReference type="GO" id="GO:0000124">
    <property type="term" value="C:SAGA complex"/>
    <property type="evidence" value="ECO:0007669"/>
    <property type="project" value="TreeGrafter"/>
</dbReference>
<dbReference type="InterPro" id="IPR003923">
    <property type="entry name" value="TAF10"/>
</dbReference>
<keyword evidence="7" id="KW-0648">Protein biosynthesis</keyword>
<evidence type="ECO:0000256" key="5">
    <source>
        <dbReference type="ARBA" id="ARBA00025730"/>
    </source>
</evidence>
<keyword evidence="7" id="KW-0396">Initiation factor</keyword>
<evidence type="ECO:0000256" key="3">
    <source>
        <dbReference type="ARBA" id="ARBA00023163"/>
    </source>
</evidence>
<evidence type="ECO:0000313" key="7">
    <source>
        <dbReference type="EMBL" id="JAP40340.1"/>
    </source>
</evidence>
<organism evidence="7">
    <name type="scientific">Schistocephalus solidus</name>
    <name type="common">Tapeworm</name>
    <dbReference type="NCBI Taxonomy" id="70667"/>
    <lineage>
        <taxon>Eukaryota</taxon>
        <taxon>Metazoa</taxon>
        <taxon>Spiralia</taxon>
        <taxon>Lophotrochozoa</taxon>
        <taxon>Platyhelminthes</taxon>
        <taxon>Cestoda</taxon>
        <taxon>Eucestoda</taxon>
        <taxon>Diphyllobothriidea</taxon>
        <taxon>Diphyllobothriidae</taxon>
        <taxon>Schistocephalus</taxon>
    </lineage>
</organism>
<dbReference type="GO" id="GO:0016251">
    <property type="term" value="F:RNA polymerase II general transcription initiation factor activity"/>
    <property type="evidence" value="ECO:0007669"/>
    <property type="project" value="TreeGrafter"/>
</dbReference>
<dbReference type="GO" id="GO:0003743">
    <property type="term" value="F:translation initiation factor activity"/>
    <property type="evidence" value="ECO:0007669"/>
    <property type="project" value="UniProtKB-KW"/>
</dbReference>
<gene>
    <name evidence="7" type="primary">TAF10</name>
    <name evidence="7" type="ORF">TR87271</name>
</gene>
<feature type="non-terminal residue" evidence="7">
    <location>
        <position position="1"/>
    </location>
</feature>
<evidence type="ECO:0000256" key="1">
    <source>
        <dbReference type="ARBA" id="ARBA00004123"/>
    </source>
</evidence>
<dbReference type="GO" id="GO:1990841">
    <property type="term" value="F:promoter-specific chromatin binding"/>
    <property type="evidence" value="ECO:0007669"/>
    <property type="project" value="TreeGrafter"/>
</dbReference>
<reference evidence="7" key="1">
    <citation type="submission" date="2016-01" db="EMBL/GenBank/DDBJ databases">
        <title>Reference transcriptome for the parasite Schistocephalus solidus: insights into the molecular evolution of parasitism.</title>
        <authorList>
            <person name="Hebert F.O."/>
            <person name="Grambauer S."/>
            <person name="Barber I."/>
            <person name="Landry C.R."/>
            <person name="Aubin-Horth N."/>
        </authorList>
    </citation>
    <scope>NUCLEOTIDE SEQUENCE</scope>
</reference>
<protein>
    <submittedName>
        <fullName evidence="7">Transcription initiation factor TFIID subunit 10</fullName>
    </submittedName>
</protein>
<dbReference type="GO" id="GO:0006367">
    <property type="term" value="P:transcription initiation at RNA polymerase II promoter"/>
    <property type="evidence" value="ECO:0007669"/>
    <property type="project" value="TreeGrafter"/>
</dbReference>
<comment type="similarity">
    <text evidence="5">Belongs to the TAF10 family.</text>
</comment>
<dbReference type="AlphaFoldDB" id="A0A0X3NM63"/>
<keyword evidence="3" id="KW-0804">Transcription</keyword>
<accession>A0A0X3NM63</accession>
<evidence type="ECO:0000256" key="6">
    <source>
        <dbReference type="SAM" id="MobiDB-lite"/>
    </source>
</evidence>
<feature type="region of interest" description="Disordered" evidence="6">
    <location>
        <begin position="124"/>
        <end position="195"/>
    </location>
</feature>
<name>A0A0X3NM63_SCHSO</name>
<feature type="compositionally biased region" description="Polar residues" evidence="6">
    <location>
        <begin position="132"/>
        <end position="141"/>
    </location>
</feature>
<dbReference type="PANTHER" id="PTHR21242">
    <property type="entry name" value="TRANSCRIPTION INITIATION FACTOR TFIID SUBUNIT 10"/>
    <property type="match status" value="1"/>
</dbReference>
<sequence length="221" mass="23245">PFNGPYLTRCMMTLGGPARKSTSLVGNVEASDQNALCDSKPDINELDLLNELYDRLNQIQPTIPDRVSLIMLESAGVRLDAGDGDVRLARLVSLAGQKFLSEILLDSMHQWRLANSQSTGLLLKQTDPAPASTPNAATLEQTGAASVAHSDSGGGAGAPSASPGVAAAPTNGAPQQSPKSSQRTTTASRPVVDKRPTLTVDCLLAALRDRGIQVARPPYYE</sequence>